<sequence length="69" mass="7923">MNNRIALRVQEIEDALAIALNQEEFVVVHSDGERYLEPILKEHGIDLSVRSFPRLSLTLVARDLERLLP</sequence>
<gene>
    <name evidence="1" type="ORF">F9L06_03760</name>
</gene>
<dbReference type="RefSeq" id="WP_151576315.1">
    <property type="nucleotide sequence ID" value="NZ_WBWX01000001.1"/>
</dbReference>
<protein>
    <submittedName>
        <fullName evidence="1">Uncharacterized protein</fullName>
    </submittedName>
</protein>
<proteinExistence type="predicted"/>
<name>A0A6I0DW96_BRUAN</name>
<comment type="caution">
    <text evidence="1">The sequence shown here is derived from an EMBL/GenBank/DDBJ whole genome shotgun (WGS) entry which is preliminary data.</text>
</comment>
<dbReference type="EMBL" id="WBWX01000001">
    <property type="protein sequence ID" value="KAB2803283.1"/>
    <property type="molecule type" value="Genomic_DNA"/>
</dbReference>
<evidence type="ECO:0000313" key="1">
    <source>
        <dbReference type="EMBL" id="KAB2803283.1"/>
    </source>
</evidence>
<accession>A0A6I0DW96</accession>
<dbReference type="Proteomes" id="UP000441102">
    <property type="component" value="Unassembled WGS sequence"/>
</dbReference>
<dbReference type="AlphaFoldDB" id="A0A6I0DW96"/>
<reference evidence="1 2" key="1">
    <citation type="submission" date="2019-09" db="EMBL/GenBank/DDBJ databases">
        <title>Taxonomic organization of the family Brucellaceae based on a phylogenomic approach.</title>
        <authorList>
            <person name="Leclercq S."/>
            <person name="Cloeckaert A."/>
            <person name="Zygmunt M.S."/>
        </authorList>
    </citation>
    <scope>NUCLEOTIDE SEQUENCE [LARGE SCALE GENOMIC DNA]</scope>
    <source>
        <strain evidence="1 2">CCUG 34461</strain>
    </source>
</reference>
<organism evidence="1 2">
    <name type="scientific">Brucella anthropi</name>
    <name type="common">Ochrobactrum anthropi</name>
    <dbReference type="NCBI Taxonomy" id="529"/>
    <lineage>
        <taxon>Bacteria</taxon>
        <taxon>Pseudomonadati</taxon>
        <taxon>Pseudomonadota</taxon>
        <taxon>Alphaproteobacteria</taxon>
        <taxon>Hyphomicrobiales</taxon>
        <taxon>Brucellaceae</taxon>
        <taxon>Brucella/Ochrobactrum group</taxon>
        <taxon>Brucella</taxon>
    </lineage>
</organism>
<evidence type="ECO:0000313" key="2">
    <source>
        <dbReference type="Proteomes" id="UP000441102"/>
    </source>
</evidence>